<dbReference type="Proteomes" id="UP001221142">
    <property type="component" value="Unassembled WGS sequence"/>
</dbReference>
<sequence length="397" mass="44714">MAKDDGGISIWEGNETVWHAWEPECDSCGRRESSLRGKKQLLSCSGCLVSKYCSKECQKKDWGDNHKSQCHLFEANRKLSSVFAKSLGPGTLNDPKLNWESKLNEWNFLNVANHFVIASAALKNDPEVAAKFNIGLLISVSEEHVGSKYENRTFFIDRVVLLQREASDATAFESTWEKGSYKDTVAAVKALKKHDKENFKVFAGWCSFPDGTKSGSQMWSFPCSDVADEVLPPGFDLKRYVPHVNRGVTHFHASFWPLPRNISDADLESAEAPEALADYTARQHRMLSGLKSGQNIIGRYDADGTKTPLFKFCNINGHFRPCAPGETDFDGPMEYKKALENPSRMVRVLSKYLDEYEQKHRENWHEGPNAKKILVPNPPSMEQAIEDAKKLMCPGRC</sequence>
<name>A0AAD7B8W8_9AGAR</name>
<protein>
    <recommendedName>
        <fullName evidence="5">MYND-type domain-containing protein</fullName>
    </recommendedName>
</protein>
<dbReference type="Pfam" id="PF01753">
    <property type="entry name" value="zf-MYND"/>
    <property type="match status" value="1"/>
</dbReference>
<dbReference type="EMBL" id="JARKIF010000026">
    <property type="protein sequence ID" value="KAJ7614327.1"/>
    <property type="molecule type" value="Genomic_DNA"/>
</dbReference>
<evidence type="ECO:0000256" key="1">
    <source>
        <dbReference type="ARBA" id="ARBA00022723"/>
    </source>
</evidence>
<dbReference type="InterPro" id="IPR002893">
    <property type="entry name" value="Znf_MYND"/>
</dbReference>
<evidence type="ECO:0000313" key="7">
    <source>
        <dbReference type="Proteomes" id="UP001221142"/>
    </source>
</evidence>
<keyword evidence="3" id="KW-0862">Zinc</keyword>
<keyword evidence="2 4" id="KW-0863">Zinc-finger</keyword>
<gene>
    <name evidence="6" type="ORF">FB45DRAFT_936631</name>
</gene>
<dbReference type="SUPFAM" id="SSF144232">
    <property type="entry name" value="HIT/MYND zinc finger-like"/>
    <property type="match status" value="1"/>
</dbReference>
<evidence type="ECO:0000256" key="3">
    <source>
        <dbReference type="ARBA" id="ARBA00022833"/>
    </source>
</evidence>
<reference evidence="6" key="1">
    <citation type="submission" date="2023-03" db="EMBL/GenBank/DDBJ databases">
        <title>Massive genome expansion in bonnet fungi (Mycena s.s.) driven by repeated elements and novel gene families across ecological guilds.</title>
        <authorList>
            <consortium name="Lawrence Berkeley National Laboratory"/>
            <person name="Harder C.B."/>
            <person name="Miyauchi S."/>
            <person name="Viragh M."/>
            <person name="Kuo A."/>
            <person name="Thoen E."/>
            <person name="Andreopoulos B."/>
            <person name="Lu D."/>
            <person name="Skrede I."/>
            <person name="Drula E."/>
            <person name="Henrissat B."/>
            <person name="Morin E."/>
            <person name="Kohler A."/>
            <person name="Barry K."/>
            <person name="LaButti K."/>
            <person name="Morin E."/>
            <person name="Salamov A."/>
            <person name="Lipzen A."/>
            <person name="Mereny Z."/>
            <person name="Hegedus B."/>
            <person name="Baldrian P."/>
            <person name="Stursova M."/>
            <person name="Weitz H."/>
            <person name="Taylor A."/>
            <person name="Grigoriev I.V."/>
            <person name="Nagy L.G."/>
            <person name="Martin F."/>
            <person name="Kauserud H."/>
        </authorList>
    </citation>
    <scope>NUCLEOTIDE SEQUENCE</scope>
    <source>
        <strain evidence="6">9284</strain>
    </source>
</reference>
<evidence type="ECO:0000256" key="2">
    <source>
        <dbReference type="ARBA" id="ARBA00022771"/>
    </source>
</evidence>
<dbReference type="PROSITE" id="PS50865">
    <property type="entry name" value="ZF_MYND_2"/>
    <property type="match status" value="1"/>
</dbReference>
<keyword evidence="7" id="KW-1185">Reference proteome</keyword>
<comment type="caution">
    <text evidence="6">The sequence shown here is derived from an EMBL/GenBank/DDBJ whole genome shotgun (WGS) entry which is preliminary data.</text>
</comment>
<accession>A0AAD7B8W8</accession>
<dbReference type="AlphaFoldDB" id="A0AAD7B8W8"/>
<dbReference type="PROSITE" id="PS01360">
    <property type="entry name" value="ZF_MYND_1"/>
    <property type="match status" value="1"/>
</dbReference>
<feature type="domain" description="MYND-type" evidence="5">
    <location>
        <begin position="25"/>
        <end position="70"/>
    </location>
</feature>
<dbReference type="Gene3D" id="6.10.140.2220">
    <property type="match status" value="1"/>
</dbReference>
<organism evidence="6 7">
    <name type="scientific">Roridomyces roridus</name>
    <dbReference type="NCBI Taxonomy" id="1738132"/>
    <lineage>
        <taxon>Eukaryota</taxon>
        <taxon>Fungi</taxon>
        <taxon>Dikarya</taxon>
        <taxon>Basidiomycota</taxon>
        <taxon>Agaricomycotina</taxon>
        <taxon>Agaricomycetes</taxon>
        <taxon>Agaricomycetidae</taxon>
        <taxon>Agaricales</taxon>
        <taxon>Marasmiineae</taxon>
        <taxon>Mycenaceae</taxon>
        <taxon>Roridomyces</taxon>
    </lineage>
</organism>
<evidence type="ECO:0000256" key="4">
    <source>
        <dbReference type="PROSITE-ProRule" id="PRU00134"/>
    </source>
</evidence>
<evidence type="ECO:0000259" key="5">
    <source>
        <dbReference type="PROSITE" id="PS50865"/>
    </source>
</evidence>
<keyword evidence="1" id="KW-0479">Metal-binding</keyword>
<proteinExistence type="predicted"/>
<evidence type="ECO:0000313" key="6">
    <source>
        <dbReference type="EMBL" id="KAJ7614327.1"/>
    </source>
</evidence>
<dbReference type="GO" id="GO:0008270">
    <property type="term" value="F:zinc ion binding"/>
    <property type="evidence" value="ECO:0007669"/>
    <property type="project" value="UniProtKB-KW"/>
</dbReference>